<organism evidence="8 9">
    <name type="scientific">Pseudomonas fluorescens</name>
    <dbReference type="NCBI Taxonomy" id="294"/>
    <lineage>
        <taxon>Bacteria</taxon>
        <taxon>Pseudomonadati</taxon>
        <taxon>Pseudomonadota</taxon>
        <taxon>Gammaproteobacteria</taxon>
        <taxon>Pseudomonadales</taxon>
        <taxon>Pseudomonadaceae</taxon>
        <taxon>Pseudomonas</taxon>
    </lineage>
</organism>
<feature type="domain" description="Type II secretion system protein GspF" evidence="7">
    <location>
        <begin position="154"/>
        <end position="282"/>
    </location>
</feature>
<dbReference type="GO" id="GO:0005886">
    <property type="term" value="C:plasma membrane"/>
    <property type="evidence" value="ECO:0007669"/>
    <property type="project" value="UniProtKB-SubCell"/>
</dbReference>
<evidence type="ECO:0000256" key="1">
    <source>
        <dbReference type="ARBA" id="ARBA00004651"/>
    </source>
</evidence>
<sequence length="296" mass="32828">MTTPLMISALLLLGASLLLLLSLAQQRRRVRQISRRLEGDLLRQNRFGNLLQVLGDSRIGQRSVKLDNETQTLLNRLGWRSVRQRSLFAACQIGSPLLLLALTVLLQSVFFPGVEKPWIAPLFALGVGYLLPKRLLVIAVTRRRKQLANEIGTFIPLLRILFESGMAVEQALRVLSHEGRALLPVLTQELRLVLGRVDSGLELGEELNKATQLLAVDEFTDTCVILQQLLYQGGGAMKSLLALKQLLDDRRLTRLQEYISKMSAKMSVVMMLFLFPALLIVLAGPGFTALAKALGA</sequence>
<evidence type="ECO:0000313" key="9">
    <source>
        <dbReference type="Proteomes" id="UP000281909"/>
    </source>
</evidence>
<dbReference type="AlphaFoldDB" id="A0A3S4SVX1"/>
<dbReference type="Proteomes" id="UP000281909">
    <property type="component" value="Chromosome"/>
</dbReference>
<feature type="transmembrane region" description="Helical" evidence="6">
    <location>
        <begin position="6"/>
        <end position="24"/>
    </location>
</feature>
<accession>A0A3S4SVX1</accession>
<evidence type="ECO:0000256" key="5">
    <source>
        <dbReference type="ARBA" id="ARBA00023136"/>
    </source>
</evidence>
<evidence type="ECO:0000259" key="7">
    <source>
        <dbReference type="Pfam" id="PF00482"/>
    </source>
</evidence>
<name>A0A3S4SVX1_PSEFL</name>
<feature type="transmembrane region" description="Helical" evidence="6">
    <location>
        <begin position="268"/>
        <end position="291"/>
    </location>
</feature>
<dbReference type="RefSeq" id="WP_126359777.1">
    <property type="nucleotide sequence ID" value="NZ_LR134318.1"/>
</dbReference>
<evidence type="ECO:0000256" key="3">
    <source>
        <dbReference type="ARBA" id="ARBA00022692"/>
    </source>
</evidence>
<proteinExistence type="predicted"/>
<dbReference type="PANTHER" id="PTHR35007">
    <property type="entry name" value="INTEGRAL MEMBRANE PROTEIN-RELATED"/>
    <property type="match status" value="1"/>
</dbReference>
<comment type="subcellular location">
    <subcellularLocation>
        <location evidence="1">Cell membrane</location>
        <topology evidence="1">Multi-pass membrane protein</topology>
    </subcellularLocation>
</comment>
<dbReference type="InterPro" id="IPR018076">
    <property type="entry name" value="T2SS_GspF_dom"/>
</dbReference>
<evidence type="ECO:0000256" key="4">
    <source>
        <dbReference type="ARBA" id="ARBA00022989"/>
    </source>
</evidence>
<evidence type="ECO:0000256" key="2">
    <source>
        <dbReference type="ARBA" id="ARBA00022475"/>
    </source>
</evidence>
<dbReference type="PANTHER" id="PTHR35007:SF2">
    <property type="entry name" value="PILUS ASSEMBLE PROTEIN"/>
    <property type="match status" value="1"/>
</dbReference>
<dbReference type="EMBL" id="LR134318">
    <property type="protein sequence ID" value="VEF08049.1"/>
    <property type="molecule type" value="Genomic_DNA"/>
</dbReference>
<keyword evidence="5 6" id="KW-0472">Membrane</keyword>
<protein>
    <submittedName>
        <fullName evidence="8">Type II secretion system protein</fullName>
    </submittedName>
</protein>
<feature type="transmembrane region" description="Helical" evidence="6">
    <location>
        <begin position="118"/>
        <end position="136"/>
    </location>
</feature>
<keyword evidence="4 6" id="KW-1133">Transmembrane helix</keyword>
<evidence type="ECO:0000313" key="8">
    <source>
        <dbReference type="EMBL" id="VEF08049.1"/>
    </source>
</evidence>
<gene>
    <name evidence="8" type="ORF">NCTC9428_00647</name>
</gene>
<evidence type="ECO:0000256" key="6">
    <source>
        <dbReference type="SAM" id="Phobius"/>
    </source>
</evidence>
<feature type="transmembrane region" description="Helical" evidence="6">
    <location>
        <begin position="86"/>
        <end position="106"/>
    </location>
</feature>
<keyword evidence="3 6" id="KW-0812">Transmembrane</keyword>
<keyword evidence="2" id="KW-1003">Cell membrane</keyword>
<reference evidence="8 9" key="1">
    <citation type="submission" date="2018-12" db="EMBL/GenBank/DDBJ databases">
        <authorList>
            <consortium name="Pathogen Informatics"/>
        </authorList>
    </citation>
    <scope>NUCLEOTIDE SEQUENCE [LARGE SCALE GENOMIC DNA]</scope>
    <source>
        <strain evidence="8 9">NCTC9428</strain>
    </source>
</reference>
<dbReference type="OrthoDB" id="8534919at2"/>
<dbReference type="Pfam" id="PF00482">
    <property type="entry name" value="T2SSF"/>
    <property type="match status" value="1"/>
</dbReference>